<evidence type="ECO:0000256" key="1">
    <source>
        <dbReference type="SAM" id="MobiDB-lite"/>
    </source>
</evidence>
<keyword evidence="3" id="KW-1185">Reference proteome</keyword>
<evidence type="ECO:0008006" key="4">
    <source>
        <dbReference type="Google" id="ProtNLM"/>
    </source>
</evidence>
<proteinExistence type="predicted"/>
<reference evidence="2 3" key="1">
    <citation type="submission" date="2019-08" db="EMBL/GenBank/DDBJ databases">
        <title>Archangium and Cystobacter genomes.</title>
        <authorList>
            <person name="Chen I.-C.K."/>
            <person name="Wielgoss S."/>
        </authorList>
    </citation>
    <scope>NUCLEOTIDE SEQUENCE [LARGE SCALE GENOMIC DNA]</scope>
    <source>
        <strain evidence="2 3">Cbm 6</strain>
    </source>
</reference>
<name>A0ABY9WZA9_9BACT</name>
<evidence type="ECO:0000313" key="2">
    <source>
        <dbReference type="EMBL" id="WNG48476.1"/>
    </source>
</evidence>
<dbReference type="PROSITE" id="PS51257">
    <property type="entry name" value="PROKAR_LIPOPROTEIN"/>
    <property type="match status" value="1"/>
</dbReference>
<dbReference type="Proteomes" id="UP001611383">
    <property type="component" value="Chromosome"/>
</dbReference>
<evidence type="ECO:0000313" key="3">
    <source>
        <dbReference type="Proteomes" id="UP001611383"/>
    </source>
</evidence>
<feature type="compositionally biased region" description="Polar residues" evidence="1">
    <location>
        <begin position="37"/>
        <end position="48"/>
    </location>
</feature>
<protein>
    <recommendedName>
        <fullName evidence="4">Lipoprotein</fullName>
    </recommendedName>
</protein>
<feature type="region of interest" description="Disordered" evidence="1">
    <location>
        <begin position="22"/>
        <end position="48"/>
    </location>
</feature>
<dbReference type="EMBL" id="CP043494">
    <property type="protein sequence ID" value="WNG48476.1"/>
    <property type="molecule type" value="Genomic_DNA"/>
</dbReference>
<gene>
    <name evidence="2" type="ORF">F0U60_33415</name>
</gene>
<accession>A0ABY9WZA9</accession>
<dbReference type="RefSeq" id="WP_395806045.1">
    <property type="nucleotide sequence ID" value="NZ_CP043494.1"/>
</dbReference>
<sequence length="111" mass="11339">MKNLRHCLVGLFLLTGACGGPIEEGSTEPPAPGTEAGQETSDTGGPTSQAFCDYEYSYGSCGSCSIPASATPGEVSALAYPGNTVRKRNCCITSSGSYSCGSWQYDGCSAC</sequence>
<organism evidence="2 3">
    <name type="scientific">Archangium minus</name>
    <dbReference type="NCBI Taxonomy" id="83450"/>
    <lineage>
        <taxon>Bacteria</taxon>
        <taxon>Pseudomonadati</taxon>
        <taxon>Myxococcota</taxon>
        <taxon>Myxococcia</taxon>
        <taxon>Myxococcales</taxon>
        <taxon>Cystobacterineae</taxon>
        <taxon>Archangiaceae</taxon>
        <taxon>Archangium</taxon>
    </lineage>
</organism>